<name>X0SS24_9ZZZZ</name>
<protein>
    <submittedName>
        <fullName evidence="1">Uncharacterized protein</fullName>
    </submittedName>
</protein>
<sequence>MKKIYPKSHGGFSYEIVEREIAESLFEAKLIAQENILMVRGIIQIRMEAEG</sequence>
<reference evidence="1" key="1">
    <citation type="journal article" date="2014" name="Front. Microbiol.">
        <title>High frequency of phylogenetically diverse reductive dehalogenase-homologous genes in deep subseafloor sedimentary metagenomes.</title>
        <authorList>
            <person name="Kawai M."/>
            <person name="Futagami T."/>
            <person name="Toyoda A."/>
            <person name="Takaki Y."/>
            <person name="Nishi S."/>
            <person name="Hori S."/>
            <person name="Arai W."/>
            <person name="Tsubouchi T."/>
            <person name="Morono Y."/>
            <person name="Uchiyama I."/>
            <person name="Ito T."/>
            <person name="Fujiyama A."/>
            <person name="Inagaki F."/>
            <person name="Takami H."/>
        </authorList>
    </citation>
    <scope>NUCLEOTIDE SEQUENCE</scope>
    <source>
        <strain evidence="1">Expedition CK06-06</strain>
    </source>
</reference>
<organism evidence="1">
    <name type="scientific">marine sediment metagenome</name>
    <dbReference type="NCBI Taxonomy" id="412755"/>
    <lineage>
        <taxon>unclassified sequences</taxon>
        <taxon>metagenomes</taxon>
        <taxon>ecological metagenomes</taxon>
    </lineage>
</organism>
<dbReference type="EMBL" id="BARS01000528">
    <property type="protein sequence ID" value="GAF78697.1"/>
    <property type="molecule type" value="Genomic_DNA"/>
</dbReference>
<accession>X0SS24</accession>
<evidence type="ECO:0000313" key="1">
    <source>
        <dbReference type="EMBL" id="GAF78697.1"/>
    </source>
</evidence>
<comment type="caution">
    <text evidence="1">The sequence shown here is derived from an EMBL/GenBank/DDBJ whole genome shotgun (WGS) entry which is preliminary data.</text>
</comment>
<proteinExistence type="predicted"/>
<gene>
    <name evidence="1" type="ORF">S01H1_01252</name>
</gene>
<dbReference type="AlphaFoldDB" id="X0SS24"/>